<organism evidence="3 5">
    <name type="scientific">Aerococcus sanguinicola</name>
    <dbReference type="NCBI Taxonomy" id="119206"/>
    <lineage>
        <taxon>Bacteria</taxon>
        <taxon>Bacillati</taxon>
        <taxon>Bacillota</taxon>
        <taxon>Bacilli</taxon>
        <taxon>Lactobacillales</taxon>
        <taxon>Aerococcaceae</taxon>
        <taxon>Aerococcus</taxon>
    </lineage>
</organism>
<dbReference type="GO" id="GO:0004106">
    <property type="term" value="F:chorismate mutase activity"/>
    <property type="evidence" value="ECO:0007669"/>
    <property type="project" value="InterPro"/>
</dbReference>
<dbReference type="PROSITE" id="PS51168">
    <property type="entry name" value="CHORISMATE_MUT_2"/>
    <property type="match status" value="1"/>
</dbReference>
<dbReference type="EMBL" id="CP014160">
    <property type="protein sequence ID" value="AMB93454.1"/>
    <property type="molecule type" value="Genomic_DNA"/>
</dbReference>
<dbReference type="InterPro" id="IPR051331">
    <property type="entry name" value="Chorismate_mutase-related"/>
</dbReference>
<dbReference type="Pfam" id="PF01817">
    <property type="entry name" value="CM_2"/>
    <property type="match status" value="1"/>
</dbReference>
<dbReference type="InterPro" id="IPR036263">
    <property type="entry name" value="Chorismate_II_sf"/>
</dbReference>
<dbReference type="SMART" id="SM00830">
    <property type="entry name" value="CM_2"/>
    <property type="match status" value="1"/>
</dbReference>
<sequence>MSLDQERKKINQIDQQIVALYEDRLKVSEEIARLKAAQGAAIFVADREQAVIDNVQKGLKNPANADSVQKLYQEIMRLSRERQQEILANDQTNPEH</sequence>
<accession>A0A0X8FA65</accession>
<dbReference type="OrthoDB" id="9802281at2"/>
<dbReference type="InterPro" id="IPR011279">
    <property type="entry name" value="Chorismate_mutase_GmP"/>
</dbReference>
<evidence type="ECO:0000313" key="5">
    <source>
        <dbReference type="Proteomes" id="UP000069912"/>
    </source>
</evidence>
<reference evidence="5" key="2">
    <citation type="submission" date="2016-01" db="EMBL/GenBank/DDBJ databases">
        <title>Six Aerococcus type strain genome sequencing and assembly using PacBio and Illumina Hiseq.</title>
        <authorList>
            <person name="Carkaci D."/>
            <person name="Dargis R."/>
            <person name="Nielsen X.C."/>
            <person name="Skovgaard O."/>
            <person name="Fuursted K."/>
            <person name="Christensen J.J."/>
        </authorList>
    </citation>
    <scope>NUCLEOTIDE SEQUENCE [LARGE SCALE GENOMIC DNA]</scope>
    <source>
        <strain evidence="5">CCUG43001</strain>
    </source>
</reference>
<protein>
    <submittedName>
        <fullName evidence="4">Chorismate mutase</fullName>
    </submittedName>
</protein>
<evidence type="ECO:0000256" key="1">
    <source>
        <dbReference type="ARBA" id="ARBA00023235"/>
    </source>
</evidence>
<reference evidence="3 5" key="1">
    <citation type="journal article" date="2016" name="Genome Announc.">
        <title>Complete Genome Sequences of Aerococcus christensenii CCUG 28831T, Aerococcus sanguinicola CCUG 43001T, Aerococcus urinae CCUG 36881T, Aerococcus urinaeequi CCUG 28094T, Aerococcus urinaehominis CCUG 42038 BT, and Aerococcus viridans CCUG 4311T.</title>
        <authorList>
            <person name="Carkaci D."/>
            <person name="Dargis R."/>
            <person name="Nielsen X.C."/>
            <person name="Skovgaard O."/>
            <person name="Fuursted K."/>
            <person name="Christensen J.J."/>
        </authorList>
    </citation>
    <scope>NUCLEOTIDE SEQUENCE [LARGE SCALE GENOMIC DNA]</scope>
    <source>
        <strain evidence="3 5">CCUG43001</strain>
    </source>
</reference>
<proteinExistence type="predicted"/>
<dbReference type="InterPro" id="IPR036979">
    <property type="entry name" value="CM_dom_sf"/>
</dbReference>
<dbReference type="GeneID" id="92902687"/>
<dbReference type="SUPFAM" id="SSF48600">
    <property type="entry name" value="Chorismate mutase II"/>
    <property type="match status" value="1"/>
</dbReference>
<dbReference type="RefSeq" id="WP_067971929.1">
    <property type="nucleotide sequence ID" value="NZ_CAJHKM010000007.1"/>
</dbReference>
<dbReference type="EMBL" id="PKGY01000008">
    <property type="protein sequence ID" value="PKZ20489.1"/>
    <property type="molecule type" value="Genomic_DNA"/>
</dbReference>
<reference evidence="4 6" key="3">
    <citation type="submission" date="2017-12" db="EMBL/GenBank/DDBJ databases">
        <title>Phylogenetic diversity of female urinary microbiome.</title>
        <authorList>
            <person name="Thomas-White K."/>
            <person name="Wolfe A.J."/>
        </authorList>
    </citation>
    <scope>NUCLEOTIDE SEQUENCE [LARGE SCALE GENOMIC DNA]</scope>
    <source>
        <strain evidence="4 6">UMB0139</strain>
    </source>
</reference>
<gene>
    <name evidence="3" type="ORF">AWM72_01195</name>
    <name evidence="4" type="ORF">CYJ28_09735</name>
</gene>
<dbReference type="PANTHER" id="PTHR38041:SF1">
    <property type="entry name" value="CHORISMATE MUTASE"/>
    <property type="match status" value="1"/>
</dbReference>
<evidence type="ECO:0000313" key="3">
    <source>
        <dbReference type="EMBL" id="AMB93454.1"/>
    </source>
</evidence>
<keyword evidence="5" id="KW-1185">Reference proteome</keyword>
<evidence type="ECO:0000313" key="4">
    <source>
        <dbReference type="EMBL" id="PKZ20489.1"/>
    </source>
</evidence>
<evidence type="ECO:0000313" key="6">
    <source>
        <dbReference type="Proteomes" id="UP000234239"/>
    </source>
</evidence>
<dbReference type="GO" id="GO:0009697">
    <property type="term" value="P:salicylic acid biosynthetic process"/>
    <property type="evidence" value="ECO:0007669"/>
    <property type="project" value="TreeGrafter"/>
</dbReference>
<dbReference type="AlphaFoldDB" id="A0A0X8FA65"/>
<dbReference type="Proteomes" id="UP000234239">
    <property type="component" value="Unassembled WGS sequence"/>
</dbReference>
<name>A0A0X8FA65_9LACT</name>
<dbReference type="Proteomes" id="UP000069912">
    <property type="component" value="Chromosome"/>
</dbReference>
<dbReference type="KEGG" id="asan:AWM72_01195"/>
<evidence type="ECO:0000259" key="2">
    <source>
        <dbReference type="PROSITE" id="PS51168"/>
    </source>
</evidence>
<dbReference type="Gene3D" id="1.20.59.10">
    <property type="entry name" value="Chorismate mutase"/>
    <property type="match status" value="1"/>
</dbReference>
<feature type="domain" description="Chorismate mutase" evidence="2">
    <location>
        <begin position="1"/>
        <end position="87"/>
    </location>
</feature>
<keyword evidence="1" id="KW-0413">Isomerase</keyword>
<dbReference type="GO" id="GO:0046417">
    <property type="term" value="P:chorismate metabolic process"/>
    <property type="evidence" value="ECO:0007669"/>
    <property type="project" value="InterPro"/>
</dbReference>
<dbReference type="NCBIfam" id="TIGR01805">
    <property type="entry name" value="CM_mono_grmpos"/>
    <property type="match status" value="1"/>
</dbReference>
<dbReference type="PANTHER" id="PTHR38041">
    <property type="entry name" value="CHORISMATE MUTASE"/>
    <property type="match status" value="1"/>
</dbReference>
<dbReference type="InterPro" id="IPR002701">
    <property type="entry name" value="CM_II_prokaryot"/>
</dbReference>